<dbReference type="PANTHER" id="PTHR17630">
    <property type="entry name" value="DIENELACTONE HYDROLASE"/>
    <property type="match status" value="1"/>
</dbReference>
<dbReference type="Gene3D" id="3.40.50.1820">
    <property type="entry name" value="alpha/beta hydrolase"/>
    <property type="match status" value="1"/>
</dbReference>
<dbReference type="SUPFAM" id="SSF53474">
    <property type="entry name" value="alpha/beta-Hydrolases"/>
    <property type="match status" value="1"/>
</dbReference>
<keyword evidence="4" id="KW-1185">Reference proteome</keyword>
<dbReference type="AlphaFoldDB" id="A0AAV0CCE6"/>
<reference evidence="3" key="1">
    <citation type="submission" date="2022-07" db="EMBL/GenBank/DDBJ databases">
        <authorList>
            <person name="Macas J."/>
            <person name="Novak P."/>
            <person name="Neumann P."/>
        </authorList>
    </citation>
    <scope>NUCLEOTIDE SEQUENCE</scope>
</reference>
<dbReference type="GO" id="GO:0016787">
    <property type="term" value="F:hydrolase activity"/>
    <property type="evidence" value="ECO:0007669"/>
    <property type="project" value="InterPro"/>
</dbReference>
<feature type="chain" id="PRO_5043964783" description="Dienelactone hydrolase domain-containing protein" evidence="1">
    <location>
        <begin position="21"/>
        <end position="272"/>
    </location>
</feature>
<dbReference type="Proteomes" id="UP001152523">
    <property type="component" value="Unassembled WGS sequence"/>
</dbReference>
<dbReference type="InterPro" id="IPR002925">
    <property type="entry name" value="Dienelactn_hydro"/>
</dbReference>
<feature type="signal peptide" evidence="1">
    <location>
        <begin position="1"/>
        <end position="20"/>
    </location>
</feature>
<dbReference type="InterPro" id="IPR029058">
    <property type="entry name" value="AB_hydrolase_fold"/>
</dbReference>
<name>A0AAV0CCE6_9ASTE</name>
<dbReference type="PANTHER" id="PTHR17630:SF52">
    <property type="entry name" value="ENDO-1,3-1,4-BETA-D-GLUCANASE-LIKE PROTEIN"/>
    <property type="match status" value="1"/>
</dbReference>
<sequence length="272" mass="28978">MRGVIGLLLLSLVVIPGSSSGPSPPPLGACYSERPTFCSSCGAGTVTQLGGLQTYLTGPPHSKYAILMISDIYGNEPPLLRSVADKISGAGFLVVAPDFFHGDSANPGNPKYDKATWKLNHTAEKGYEDAKSVIAALKQNGISAIGVAGFCWGGKVAVKLASAGEVHAAVLLHPTNVTAEEIKAVEVPIAVLGAERDNGLPVAQMTLFNEILSSPEHKIDHLVKMYPHVCHGWTIRYFVNDTFAVTSAAEAHQDMINWFDDHVSRSNKCVEQ</sequence>
<comment type="caution">
    <text evidence="3">The sequence shown here is derived from an EMBL/GenBank/DDBJ whole genome shotgun (WGS) entry which is preliminary data.</text>
</comment>
<protein>
    <recommendedName>
        <fullName evidence="2">Dienelactone hydrolase domain-containing protein</fullName>
    </recommendedName>
</protein>
<evidence type="ECO:0000313" key="4">
    <source>
        <dbReference type="Proteomes" id="UP001152523"/>
    </source>
</evidence>
<accession>A0AAV0CCE6</accession>
<organism evidence="3 4">
    <name type="scientific">Cuscuta epithymum</name>
    <dbReference type="NCBI Taxonomy" id="186058"/>
    <lineage>
        <taxon>Eukaryota</taxon>
        <taxon>Viridiplantae</taxon>
        <taxon>Streptophyta</taxon>
        <taxon>Embryophyta</taxon>
        <taxon>Tracheophyta</taxon>
        <taxon>Spermatophyta</taxon>
        <taxon>Magnoliopsida</taxon>
        <taxon>eudicotyledons</taxon>
        <taxon>Gunneridae</taxon>
        <taxon>Pentapetalae</taxon>
        <taxon>asterids</taxon>
        <taxon>lamiids</taxon>
        <taxon>Solanales</taxon>
        <taxon>Convolvulaceae</taxon>
        <taxon>Cuscuteae</taxon>
        <taxon>Cuscuta</taxon>
        <taxon>Cuscuta subgen. Cuscuta</taxon>
    </lineage>
</organism>
<proteinExistence type="predicted"/>
<feature type="domain" description="Dienelactone hydrolase" evidence="2">
    <location>
        <begin position="53"/>
        <end position="262"/>
    </location>
</feature>
<evidence type="ECO:0000256" key="1">
    <source>
        <dbReference type="SAM" id="SignalP"/>
    </source>
</evidence>
<dbReference type="EMBL" id="CAMAPF010000017">
    <property type="protein sequence ID" value="CAH9069940.1"/>
    <property type="molecule type" value="Genomic_DNA"/>
</dbReference>
<gene>
    <name evidence="3" type="ORF">CEPIT_LOCUS3236</name>
</gene>
<dbReference type="Pfam" id="PF01738">
    <property type="entry name" value="DLH"/>
    <property type="match status" value="1"/>
</dbReference>
<evidence type="ECO:0000259" key="2">
    <source>
        <dbReference type="Pfam" id="PF01738"/>
    </source>
</evidence>
<keyword evidence="1" id="KW-0732">Signal</keyword>
<evidence type="ECO:0000313" key="3">
    <source>
        <dbReference type="EMBL" id="CAH9069940.1"/>
    </source>
</evidence>